<dbReference type="SUPFAM" id="SSF56601">
    <property type="entry name" value="beta-lactamase/transpeptidase-like"/>
    <property type="match status" value="1"/>
</dbReference>
<feature type="transmembrane region" description="Helical" evidence="1">
    <location>
        <begin position="454"/>
        <end position="475"/>
    </location>
</feature>
<evidence type="ECO:0000313" key="3">
    <source>
        <dbReference type="EMBL" id="ACD23876.1"/>
    </source>
</evidence>
<feature type="transmembrane region" description="Helical" evidence="1">
    <location>
        <begin position="413"/>
        <end position="434"/>
    </location>
</feature>
<protein>
    <submittedName>
        <fullName evidence="3">Beta-lactamase</fullName>
    </submittedName>
</protein>
<feature type="transmembrane region" description="Helical" evidence="1">
    <location>
        <begin position="12"/>
        <end position="32"/>
    </location>
</feature>
<keyword evidence="1" id="KW-0472">Membrane</keyword>
<gene>
    <name evidence="3" type="ordered locus">CLL_A2089</name>
</gene>
<dbReference type="EMBL" id="CP001056">
    <property type="protein sequence ID" value="ACD23876.1"/>
    <property type="molecule type" value="Genomic_DNA"/>
</dbReference>
<feature type="domain" description="Beta-lactamase-related" evidence="2">
    <location>
        <begin position="39"/>
        <end position="340"/>
    </location>
</feature>
<feature type="transmembrane region" description="Helical" evidence="1">
    <location>
        <begin position="372"/>
        <end position="393"/>
    </location>
</feature>
<dbReference type="Pfam" id="PF00144">
    <property type="entry name" value="Beta-lactamase"/>
    <property type="match status" value="1"/>
</dbReference>
<accession>B2TLJ2</accession>
<evidence type="ECO:0000259" key="2">
    <source>
        <dbReference type="Pfam" id="PF00144"/>
    </source>
</evidence>
<dbReference type="InterPro" id="IPR050491">
    <property type="entry name" value="AmpC-like"/>
</dbReference>
<dbReference type="PANTHER" id="PTHR46825:SF12">
    <property type="entry name" value="PENICILLIN-BINDING PROTEIN 4"/>
    <property type="match status" value="1"/>
</dbReference>
<dbReference type="Gene3D" id="3.40.710.10">
    <property type="entry name" value="DD-peptidase/beta-lactamase superfamily"/>
    <property type="match status" value="1"/>
</dbReference>
<keyword evidence="1" id="KW-0812">Transmembrane</keyword>
<dbReference type="PANTHER" id="PTHR46825">
    <property type="entry name" value="D-ALANYL-D-ALANINE-CARBOXYPEPTIDASE/ENDOPEPTIDASE AMPH"/>
    <property type="match status" value="1"/>
</dbReference>
<dbReference type="InterPro" id="IPR012338">
    <property type="entry name" value="Beta-lactam/transpept-like"/>
</dbReference>
<reference evidence="3" key="2">
    <citation type="submission" date="2009-08" db="EMBL/GenBank/DDBJ databases">
        <authorList>
            <person name="Shrivastava S."/>
            <person name="Brinkac L.M."/>
            <person name="Dodson R.J."/>
            <person name="Harkins D.M."/>
            <person name="Durkin A.S."/>
            <person name="Sutton G."/>
        </authorList>
    </citation>
    <scope>NUCLEOTIDE SEQUENCE</scope>
    <source>
        <strain evidence="3">Eklund 17B</strain>
    </source>
</reference>
<name>B2TLJ2_CLOBB</name>
<evidence type="ECO:0000256" key="1">
    <source>
        <dbReference type="SAM" id="Phobius"/>
    </source>
</evidence>
<keyword evidence="1" id="KW-1133">Transmembrane helix</keyword>
<dbReference type="KEGG" id="cbk:CLL_A2089"/>
<accession>U4PGR4</accession>
<dbReference type="AlphaFoldDB" id="B2TLJ2"/>
<proteinExistence type="predicted"/>
<organism evidence="3">
    <name type="scientific">Clostridium botulinum (strain Eklund 17B / Type B)</name>
    <dbReference type="NCBI Taxonomy" id="935198"/>
    <lineage>
        <taxon>Bacteria</taxon>
        <taxon>Bacillati</taxon>
        <taxon>Bacillota</taxon>
        <taxon>Clostridia</taxon>
        <taxon>Eubacteriales</taxon>
        <taxon>Clostridiaceae</taxon>
        <taxon>Clostridium</taxon>
    </lineage>
</organism>
<dbReference type="InterPro" id="IPR001466">
    <property type="entry name" value="Beta-lactam-related"/>
</dbReference>
<reference evidence="3" key="1">
    <citation type="submission" date="2009-06" db="EMBL/GenBank/DDBJ databases">
        <authorList>
            <consortium name="US DOE Joint Genome Institute (JGI-PGF)"/>
            <person name="Lucas S."/>
            <person name="Copeland A."/>
            <person name="Lapidus A."/>
            <person name="Glavina del Rio T."/>
            <person name="Dalin E."/>
            <person name="Tice H."/>
            <person name="Bruce D."/>
            <person name="Goodwin L."/>
            <person name="Pitluck S."/>
            <person name="Kyrpides N."/>
            <person name="Mavromatis K."/>
            <person name="Ivanova N."/>
            <person name="Saunders E."/>
            <person name="Brettin T."/>
            <person name="Detter J.C."/>
            <person name="Han C."/>
            <person name="Larimer F."/>
            <person name="Land M."/>
            <person name="Hauser L."/>
            <person name="Markowitz V."/>
            <person name="Cheng J.-F."/>
            <person name="Hugenholtz P."/>
            <person name="Woyke T."/>
            <person name="Wu D."/>
            <person name="Gronow S."/>
            <person name="Klenk H.-P."/>
            <person name="Eisen J.A."/>
        </authorList>
    </citation>
    <scope>NUCLEOTIDE SEQUENCE</scope>
    <source>
        <strain evidence="3">Eklund 17B</strain>
    </source>
</reference>
<sequence length="487" mass="55079">MSNIMKRKKNLLKSVILIVALMGIAFSVFNVIKNKDNDYIDKLIEKYSPQGAAIAVIENGEITEVRNYGYSNIESKSLVNNETQFKIASISKSITSYAVMKLVDEGKLNLDEPINTYLTKWKIPDTEFDENKLTLRTLMSHTSGITGSNEIGYESPLPTIEDALKIRDIKLKREPGEVFEYSEFAGLGICQLIIEEVTGEKFEKYMEDEVFKKLGMNNTNYDNEIGDNLLAVPYAGINKQIKVTPIVMNGGGGVSTTASDLAKFTIELINYHNNGDGEMFKAQKNTESVGGKYGLGIIPRELKNGKTVYEHNGTLTGWNAQMVMEPISKDGIVILTNSDKAFFLTYELMEKWGEKAVGEKVIDTKINTLVDMVYKCIAVLCAILTLLIIIFIIKVKKCKIVLLERKKRNRKYLISAIFCTLLAVIYFVSVYTEITFKLLFNMNDYYVFTFFPPSFVWVNVLLSLFAVFIVLRSGYAKANKKHLRMRM</sequence>
<dbReference type="PATRIC" id="fig|935198.13.peg.2043"/>
<dbReference type="HOGENOM" id="CLU_020027_8_1_9"/>